<protein>
    <submittedName>
        <fullName evidence="1">Uncharacterized protein</fullName>
    </submittedName>
</protein>
<evidence type="ECO:0000313" key="1">
    <source>
        <dbReference type="EMBL" id="DAF54818.1"/>
    </source>
</evidence>
<proteinExistence type="predicted"/>
<organism evidence="1">
    <name type="scientific">Siphoviridae sp. ctqPo10</name>
    <dbReference type="NCBI Taxonomy" id="2827948"/>
    <lineage>
        <taxon>Viruses</taxon>
        <taxon>Duplodnaviria</taxon>
        <taxon>Heunggongvirae</taxon>
        <taxon>Uroviricota</taxon>
        <taxon>Caudoviricetes</taxon>
    </lineage>
</organism>
<name>A0A8S5SW98_9CAUD</name>
<sequence>MEIIKITKIKLSTKERDVLISAQKMWNEIREKIEDELITSDEIEEYFNNMNEGLNNILNIINDGIEQNE</sequence>
<accession>A0A8S5SW98</accession>
<reference evidence="1" key="1">
    <citation type="journal article" date="2021" name="Proc. Natl. Acad. Sci. U.S.A.">
        <title>A Catalog of Tens of Thousands of Viruses from Human Metagenomes Reveals Hidden Associations with Chronic Diseases.</title>
        <authorList>
            <person name="Tisza M.J."/>
            <person name="Buck C.B."/>
        </authorList>
    </citation>
    <scope>NUCLEOTIDE SEQUENCE</scope>
    <source>
        <strain evidence="1">CtqPo10</strain>
    </source>
</reference>
<dbReference type="EMBL" id="BK032682">
    <property type="protein sequence ID" value="DAF54818.1"/>
    <property type="molecule type" value="Genomic_DNA"/>
</dbReference>